<feature type="transmembrane region" description="Helical" evidence="1">
    <location>
        <begin position="63"/>
        <end position="86"/>
    </location>
</feature>
<proteinExistence type="predicted"/>
<keyword evidence="3" id="KW-1185">Reference proteome</keyword>
<reference evidence="2" key="2">
    <citation type="submission" date="2020-05" db="UniProtKB">
        <authorList>
            <consortium name="EnsemblMetazoa"/>
        </authorList>
    </citation>
    <scope>IDENTIFICATION</scope>
    <source>
        <strain evidence="2">IAEA</strain>
    </source>
</reference>
<reference evidence="3" key="1">
    <citation type="submission" date="2014-03" db="EMBL/GenBank/DDBJ databases">
        <authorList>
            <person name="Aksoy S."/>
            <person name="Warren W."/>
            <person name="Wilson R.K."/>
        </authorList>
    </citation>
    <scope>NUCLEOTIDE SEQUENCE [LARGE SCALE GENOMIC DNA]</scope>
    <source>
        <strain evidence="3">IAEA</strain>
    </source>
</reference>
<keyword evidence="1" id="KW-1133">Transmembrane helix</keyword>
<protein>
    <submittedName>
        <fullName evidence="2">Uncharacterized protein</fullName>
    </submittedName>
</protein>
<dbReference type="AlphaFoldDB" id="A0A1B0A8E8"/>
<keyword evidence="1" id="KW-0472">Membrane</keyword>
<evidence type="ECO:0000313" key="2">
    <source>
        <dbReference type="EnsemblMetazoa" id="GPAI037567-PA"/>
    </source>
</evidence>
<evidence type="ECO:0000313" key="3">
    <source>
        <dbReference type="Proteomes" id="UP000092445"/>
    </source>
</evidence>
<dbReference type="VEuPathDB" id="VectorBase:GPAI037567"/>
<evidence type="ECO:0000256" key="1">
    <source>
        <dbReference type="SAM" id="Phobius"/>
    </source>
</evidence>
<organism evidence="2 3">
    <name type="scientific">Glossina pallidipes</name>
    <name type="common">Tsetse fly</name>
    <dbReference type="NCBI Taxonomy" id="7398"/>
    <lineage>
        <taxon>Eukaryota</taxon>
        <taxon>Metazoa</taxon>
        <taxon>Ecdysozoa</taxon>
        <taxon>Arthropoda</taxon>
        <taxon>Hexapoda</taxon>
        <taxon>Insecta</taxon>
        <taxon>Pterygota</taxon>
        <taxon>Neoptera</taxon>
        <taxon>Endopterygota</taxon>
        <taxon>Diptera</taxon>
        <taxon>Brachycera</taxon>
        <taxon>Muscomorpha</taxon>
        <taxon>Hippoboscoidea</taxon>
        <taxon>Glossinidae</taxon>
        <taxon>Glossina</taxon>
    </lineage>
</organism>
<dbReference type="EnsemblMetazoa" id="GPAI037567-RA">
    <property type="protein sequence ID" value="GPAI037567-PA"/>
    <property type="gene ID" value="GPAI037567"/>
</dbReference>
<dbReference type="Proteomes" id="UP000092445">
    <property type="component" value="Unassembled WGS sequence"/>
</dbReference>
<sequence>MSTSIWRSHDVGRFFNDDNNLSFMQMRILADLSATIPVLSSLLFILILRFLYDNDFRGSLLTYIANIDSSMITIALSEIILAAVLLSSPASGAPSQGKLNYWRAGKAATRIGNIKAIAKPKVLKPFRTHYLLLLARSGNF</sequence>
<feature type="transmembrane region" description="Helical" evidence="1">
    <location>
        <begin position="28"/>
        <end position="51"/>
    </location>
</feature>
<accession>A0A1B0A8E8</accession>
<name>A0A1B0A8E8_GLOPL</name>
<keyword evidence="1" id="KW-0812">Transmembrane</keyword>